<feature type="compositionally biased region" description="Basic and acidic residues" evidence="4">
    <location>
        <begin position="201"/>
        <end position="212"/>
    </location>
</feature>
<dbReference type="InParanoid" id="A0A059BZE1"/>
<dbReference type="PANTHER" id="PTHR38366:SF1">
    <property type="entry name" value="PROTEIN TILLER ANGLE CONTROL 1"/>
    <property type="match status" value="1"/>
</dbReference>
<dbReference type="GO" id="GO:0001763">
    <property type="term" value="P:morphogenesis of a branching structure"/>
    <property type="evidence" value="ECO:0007669"/>
    <property type="project" value="InterPro"/>
</dbReference>
<evidence type="ECO:0000256" key="1">
    <source>
        <dbReference type="ARBA" id="ARBA00022604"/>
    </source>
</evidence>
<dbReference type="FunCoup" id="A0A059BZE1">
    <property type="interactions" value="229"/>
</dbReference>
<evidence type="ECO:0000256" key="2">
    <source>
        <dbReference type="ARBA" id="ARBA00025796"/>
    </source>
</evidence>
<sequence>MKIFNWVQKRKRSNANILQDHELGGSVKEAESITADALALLEGLTFAGVLDGWKDGILTIGTFGYDPLKPLDQEKDELFLESHHESQEEDDQHDHDLYPGDPGEPIVEDEEQNPLMSTTFCNNDHVLNDETRPLNPFKDDVAKPDRSMVVDNVELTKGVVFEEEKKKKGHRVTLADLFSADSDVKEKPYPSEVGQPTKPLGKKESASTKKDGQSFAKKLIHHMVSEDSRPTRKLNRLMRKMLKKKIHPELGSKINDKENQMMKPGCIHQLLVTNNQQKDEYLSLLQSPQGKSAGCFCRCHGVIRTRGSSIPTILVAIWCDWLSF</sequence>
<evidence type="ECO:0000256" key="3">
    <source>
        <dbReference type="ARBA" id="ARBA00026138"/>
    </source>
</evidence>
<evidence type="ECO:0000256" key="4">
    <source>
        <dbReference type="SAM" id="MobiDB-lite"/>
    </source>
</evidence>
<name>A0A059BZE1_EUCGR</name>
<dbReference type="Gramene" id="KCW71462">
    <property type="protein sequence ID" value="KCW71462"/>
    <property type="gene ID" value="EUGRSUZ_E00024"/>
</dbReference>
<feature type="region of interest" description="Disordered" evidence="4">
    <location>
        <begin position="184"/>
        <end position="213"/>
    </location>
</feature>
<feature type="compositionally biased region" description="Basic and acidic residues" evidence="4">
    <location>
        <begin position="82"/>
        <end position="98"/>
    </location>
</feature>
<feature type="region of interest" description="Disordered" evidence="4">
    <location>
        <begin position="82"/>
        <end position="105"/>
    </location>
</feature>
<dbReference type="OMA" id="TFEHNFE"/>
<protein>
    <recommendedName>
        <fullName evidence="3">Protein TILLER ANGLE CONTROL 1</fullName>
    </recommendedName>
</protein>
<dbReference type="AlphaFoldDB" id="A0A059BZE1"/>
<keyword evidence="1" id="KW-0341">Growth regulation</keyword>
<dbReference type="EMBL" id="KK198757">
    <property type="protein sequence ID" value="KCW71462.1"/>
    <property type="molecule type" value="Genomic_DNA"/>
</dbReference>
<dbReference type="InterPro" id="IPR044989">
    <property type="entry name" value="TAC1"/>
</dbReference>
<evidence type="ECO:0000313" key="5">
    <source>
        <dbReference type="EMBL" id="KCW71462.1"/>
    </source>
</evidence>
<accession>A0A059BZE1</accession>
<organism evidence="5">
    <name type="scientific">Eucalyptus grandis</name>
    <name type="common">Flooded gum</name>
    <dbReference type="NCBI Taxonomy" id="71139"/>
    <lineage>
        <taxon>Eukaryota</taxon>
        <taxon>Viridiplantae</taxon>
        <taxon>Streptophyta</taxon>
        <taxon>Embryophyta</taxon>
        <taxon>Tracheophyta</taxon>
        <taxon>Spermatophyta</taxon>
        <taxon>Magnoliopsida</taxon>
        <taxon>eudicotyledons</taxon>
        <taxon>Gunneridae</taxon>
        <taxon>Pentapetalae</taxon>
        <taxon>rosids</taxon>
        <taxon>malvids</taxon>
        <taxon>Myrtales</taxon>
        <taxon>Myrtaceae</taxon>
        <taxon>Myrtoideae</taxon>
        <taxon>Eucalypteae</taxon>
        <taxon>Eucalyptus</taxon>
    </lineage>
</organism>
<reference evidence="5" key="1">
    <citation type="submission" date="2013-07" db="EMBL/GenBank/DDBJ databases">
        <title>The genome of Eucalyptus grandis.</title>
        <authorList>
            <person name="Schmutz J."/>
            <person name="Hayes R."/>
            <person name="Myburg A."/>
            <person name="Tuskan G."/>
            <person name="Grattapaglia D."/>
            <person name="Rokhsar D.S."/>
        </authorList>
    </citation>
    <scope>NUCLEOTIDE SEQUENCE</scope>
    <source>
        <tissue evidence="5">Leaf extractions</tissue>
    </source>
</reference>
<proteinExistence type="inferred from homology"/>
<dbReference type="PANTHER" id="PTHR38366">
    <property type="entry name" value="NAD-DEPENDENT PROTEIN DEACETYLASE HST1-LIKE PROTEIN"/>
    <property type="match status" value="1"/>
</dbReference>
<gene>
    <name evidence="5" type="ORF">EUGRSUZ_E00024</name>
</gene>
<comment type="similarity">
    <text evidence="2">Belongs to the TAC family.</text>
</comment>
<dbReference type="STRING" id="71139.A0A059BZE1"/>